<dbReference type="Gene3D" id="1.10.3720.10">
    <property type="entry name" value="MetI-like"/>
    <property type="match status" value="1"/>
</dbReference>
<evidence type="ECO:0000256" key="5">
    <source>
        <dbReference type="ARBA" id="ARBA00022989"/>
    </source>
</evidence>
<feature type="transmembrane region" description="Helical" evidence="7">
    <location>
        <begin position="9"/>
        <end position="27"/>
    </location>
</feature>
<keyword evidence="6 7" id="KW-0472">Membrane</keyword>
<evidence type="ECO:0000259" key="8">
    <source>
        <dbReference type="PROSITE" id="PS50928"/>
    </source>
</evidence>
<accession>A0A381RXD1</accession>
<dbReference type="AlphaFoldDB" id="A0A381RXD1"/>
<dbReference type="InterPro" id="IPR045621">
    <property type="entry name" value="BPD_transp_1_N"/>
</dbReference>
<feature type="transmembrane region" description="Helical" evidence="7">
    <location>
        <begin position="137"/>
        <end position="165"/>
    </location>
</feature>
<feature type="transmembrane region" description="Helical" evidence="7">
    <location>
        <begin position="101"/>
        <end position="125"/>
    </location>
</feature>
<gene>
    <name evidence="9" type="ORF">METZ01_LOCUS48542</name>
</gene>
<feature type="domain" description="ABC transmembrane type-1" evidence="8">
    <location>
        <begin position="101"/>
        <end position="311"/>
    </location>
</feature>
<evidence type="ECO:0000256" key="1">
    <source>
        <dbReference type="ARBA" id="ARBA00004651"/>
    </source>
</evidence>
<dbReference type="Pfam" id="PF19300">
    <property type="entry name" value="BPD_transp_1_N"/>
    <property type="match status" value="1"/>
</dbReference>
<keyword evidence="2" id="KW-0813">Transport</keyword>
<dbReference type="Pfam" id="PF00528">
    <property type="entry name" value="BPD_transp_1"/>
    <property type="match status" value="1"/>
</dbReference>
<evidence type="ECO:0000313" key="9">
    <source>
        <dbReference type="EMBL" id="SUZ95688.1"/>
    </source>
</evidence>
<dbReference type="SUPFAM" id="SSF161098">
    <property type="entry name" value="MetI-like"/>
    <property type="match status" value="1"/>
</dbReference>
<organism evidence="9">
    <name type="scientific">marine metagenome</name>
    <dbReference type="NCBI Taxonomy" id="408172"/>
    <lineage>
        <taxon>unclassified sequences</taxon>
        <taxon>metagenomes</taxon>
        <taxon>ecological metagenomes</taxon>
    </lineage>
</organism>
<dbReference type="PANTHER" id="PTHR30465">
    <property type="entry name" value="INNER MEMBRANE ABC TRANSPORTER"/>
    <property type="match status" value="1"/>
</dbReference>
<comment type="subcellular location">
    <subcellularLocation>
        <location evidence="1">Cell membrane</location>
        <topology evidence="1">Multi-pass membrane protein</topology>
    </subcellularLocation>
</comment>
<feature type="transmembrane region" description="Helical" evidence="7">
    <location>
        <begin position="252"/>
        <end position="274"/>
    </location>
</feature>
<dbReference type="PANTHER" id="PTHR30465:SF43">
    <property type="entry name" value="OLIGOPEPTIDE ABC TRANSPORTER, PERMEASE PROTEIN"/>
    <property type="match status" value="1"/>
</dbReference>
<feature type="transmembrane region" description="Helical" evidence="7">
    <location>
        <begin position="194"/>
        <end position="213"/>
    </location>
</feature>
<evidence type="ECO:0000256" key="2">
    <source>
        <dbReference type="ARBA" id="ARBA00022448"/>
    </source>
</evidence>
<evidence type="ECO:0000256" key="3">
    <source>
        <dbReference type="ARBA" id="ARBA00022475"/>
    </source>
</evidence>
<dbReference type="EMBL" id="UINC01002346">
    <property type="protein sequence ID" value="SUZ95688.1"/>
    <property type="molecule type" value="Genomic_DNA"/>
</dbReference>
<keyword evidence="4 7" id="KW-0812">Transmembrane</keyword>
<dbReference type="InterPro" id="IPR000515">
    <property type="entry name" value="MetI-like"/>
</dbReference>
<reference evidence="9" key="1">
    <citation type="submission" date="2018-05" db="EMBL/GenBank/DDBJ databases">
        <authorList>
            <person name="Lanie J.A."/>
            <person name="Ng W.-L."/>
            <person name="Kazmierczak K.M."/>
            <person name="Andrzejewski T.M."/>
            <person name="Davidsen T.M."/>
            <person name="Wayne K.J."/>
            <person name="Tettelin H."/>
            <person name="Glass J.I."/>
            <person name="Rusch D."/>
            <person name="Podicherti R."/>
            <person name="Tsui H.-C.T."/>
            <person name="Winkler M.E."/>
        </authorList>
    </citation>
    <scope>NUCLEOTIDE SEQUENCE</scope>
</reference>
<keyword evidence="5 7" id="KW-1133">Transmembrane helix</keyword>
<dbReference type="PROSITE" id="PS50928">
    <property type="entry name" value="ABC_TM1"/>
    <property type="match status" value="1"/>
</dbReference>
<dbReference type="InterPro" id="IPR035906">
    <property type="entry name" value="MetI-like_sf"/>
</dbReference>
<evidence type="ECO:0000256" key="6">
    <source>
        <dbReference type="ARBA" id="ARBA00023136"/>
    </source>
</evidence>
<proteinExistence type="predicted"/>
<evidence type="ECO:0000256" key="7">
    <source>
        <dbReference type="SAM" id="Phobius"/>
    </source>
</evidence>
<name>A0A381RXD1_9ZZZZ</name>
<protein>
    <recommendedName>
        <fullName evidence="8">ABC transmembrane type-1 domain-containing protein</fullName>
    </recommendedName>
</protein>
<keyword evidence="3" id="KW-1003">Cell membrane</keyword>
<feature type="transmembrane region" description="Helical" evidence="7">
    <location>
        <begin position="294"/>
        <end position="320"/>
    </location>
</feature>
<dbReference type="GO" id="GO:0005886">
    <property type="term" value="C:plasma membrane"/>
    <property type="evidence" value="ECO:0007669"/>
    <property type="project" value="UniProtKB-SubCell"/>
</dbReference>
<dbReference type="GO" id="GO:0055085">
    <property type="term" value="P:transmembrane transport"/>
    <property type="evidence" value="ECO:0007669"/>
    <property type="project" value="InterPro"/>
</dbReference>
<sequence length="333" mass="37561">MRDYLIRRILYMFLVLWLVSIISFLVIQLPPGDFLSTIISRLEQQGNVFSKAEIDALRVQYGLDLPIYQKYFRWVSGFIDGNFGHSFEWDEPVSKLIGERLVLTFFIAFLIIIFTYFISIPIGIYSATHQYSIGDNLVTIFGFLGLATPNFLLALIILYFGLAWFGLDLDGLYSEEYLSKPWSVNKFLDMMSHLPLQIIVVSTSLSAGLIRVMRASLLDELQKQYVITARAKGLKEGKLLFKYPVRLALNPIVSEFAMVFPATISAATITAIILNLPTAGPLLLRSLMSQDTYLAATLLMFMTFLVVVGTSVADLLLVILDPRIKLEKETEPG</sequence>
<evidence type="ECO:0000256" key="4">
    <source>
        <dbReference type="ARBA" id="ARBA00022692"/>
    </source>
</evidence>